<dbReference type="PROSITE" id="PS50995">
    <property type="entry name" value="HTH_MARR_2"/>
    <property type="match status" value="1"/>
</dbReference>
<evidence type="ECO:0000313" key="3">
    <source>
        <dbReference type="Proteomes" id="UP001589611"/>
    </source>
</evidence>
<comment type="caution">
    <text evidence="2">The sequence shown here is derived from an EMBL/GenBank/DDBJ whole genome shotgun (WGS) entry which is preliminary data.</text>
</comment>
<dbReference type="SUPFAM" id="SSF46785">
    <property type="entry name" value="Winged helix' DNA-binding domain"/>
    <property type="match status" value="1"/>
</dbReference>
<feature type="domain" description="HTH marR-type" evidence="1">
    <location>
        <begin position="4"/>
        <end position="136"/>
    </location>
</feature>
<evidence type="ECO:0000259" key="1">
    <source>
        <dbReference type="PROSITE" id="PS50995"/>
    </source>
</evidence>
<sequence length="159" mass="17577">MERQGNLIYVIKQLDLALRPRFFEACASAGMTAAQYTAMTVLARRPGITSSELARRSFVRAQTMAATMDPLLEAGLVRRERDPQHGRRILLYLTESGADAVAGLAPRVDELEELLVSDLSEQERAQFAEYLRRCRNALGEAGHRVPPATTKGPHALSLD</sequence>
<dbReference type="InterPro" id="IPR036388">
    <property type="entry name" value="WH-like_DNA-bd_sf"/>
</dbReference>
<protein>
    <submittedName>
        <fullName evidence="2">MarR family winged helix-turn-helix transcriptional regulator</fullName>
    </submittedName>
</protein>
<dbReference type="InterPro" id="IPR000835">
    <property type="entry name" value="HTH_MarR-typ"/>
</dbReference>
<gene>
    <name evidence="2" type="ORF">ACFFPJ_07940</name>
</gene>
<dbReference type="PANTHER" id="PTHR33164">
    <property type="entry name" value="TRANSCRIPTIONAL REGULATOR, MARR FAMILY"/>
    <property type="match status" value="1"/>
</dbReference>
<dbReference type="Gene3D" id="1.10.10.10">
    <property type="entry name" value="Winged helix-like DNA-binding domain superfamily/Winged helix DNA-binding domain"/>
    <property type="match status" value="1"/>
</dbReference>
<name>A0ABV5T1F6_9MICO</name>
<dbReference type="SMART" id="SM00347">
    <property type="entry name" value="HTH_MARR"/>
    <property type="match status" value="1"/>
</dbReference>
<dbReference type="InterPro" id="IPR039422">
    <property type="entry name" value="MarR/SlyA-like"/>
</dbReference>
<reference evidence="2 3" key="1">
    <citation type="submission" date="2024-09" db="EMBL/GenBank/DDBJ databases">
        <authorList>
            <person name="Sun Q."/>
            <person name="Mori K."/>
        </authorList>
    </citation>
    <scope>NUCLEOTIDE SEQUENCE [LARGE SCALE GENOMIC DNA]</scope>
    <source>
        <strain evidence="2 3">JCM 1342</strain>
    </source>
</reference>
<dbReference type="Proteomes" id="UP001589611">
    <property type="component" value="Unassembled WGS sequence"/>
</dbReference>
<dbReference type="EMBL" id="JBHMBE010000003">
    <property type="protein sequence ID" value="MFB9645727.1"/>
    <property type="molecule type" value="Genomic_DNA"/>
</dbReference>
<dbReference type="PANTHER" id="PTHR33164:SF43">
    <property type="entry name" value="HTH-TYPE TRANSCRIPTIONAL REPRESSOR YETL"/>
    <property type="match status" value="1"/>
</dbReference>
<organism evidence="2 3">
    <name type="scientific">Microbacterium terregens</name>
    <dbReference type="NCBI Taxonomy" id="69363"/>
    <lineage>
        <taxon>Bacteria</taxon>
        <taxon>Bacillati</taxon>
        <taxon>Actinomycetota</taxon>
        <taxon>Actinomycetes</taxon>
        <taxon>Micrococcales</taxon>
        <taxon>Microbacteriaceae</taxon>
        <taxon>Microbacterium</taxon>
    </lineage>
</organism>
<evidence type="ECO:0000313" key="2">
    <source>
        <dbReference type="EMBL" id="MFB9645727.1"/>
    </source>
</evidence>
<dbReference type="Pfam" id="PF12802">
    <property type="entry name" value="MarR_2"/>
    <property type="match status" value="1"/>
</dbReference>
<keyword evidence="3" id="KW-1185">Reference proteome</keyword>
<dbReference type="InterPro" id="IPR036390">
    <property type="entry name" value="WH_DNA-bd_sf"/>
</dbReference>
<accession>A0ABV5T1F6</accession>
<proteinExistence type="predicted"/>
<dbReference type="RefSeq" id="WP_344712202.1">
    <property type="nucleotide sequence ID" value="NZ_BAAAWH010000001.1"/>
</dbReference>